<name>A0A5C4V6A5_9ACTN</name>
<dbReference type="EMBL" id="VDLX02000028">
    <property type="protein sequence ID" value="KAB8186892.1"/>
    <property type="molecule type" value="Genomic_DNA"/>
</dbReference>
<keyword evidence="2" id="KW-1185">Reference proteome</keyword>
<dbReference type="AlphaFoldDB" id="A0A5C4V6A5"/>
<evidence type="ECO:0000313" key="1">
    <source>
        <dbReference type="EMBL" id="KAB8186892.1"/>
    </source>
</evidence>
<proteinExistence type="predicted"/>
<evidence type="ECO:0000313" key="2">
    <source>
        <dbReference type="Proteomes" id="UP000312512"/>
    </source>
</evidence>
<comment type="caution">
    <text evidence="1">The sequence shown here is derived from an EMBL/GenBank/DDBJ whole genome shotgun (WGS) entry which is preliminary data.</text>
</comment>
<dbReference type="RefSeq" id="WP_139637556.1">
    <property type="nucleotide sequence ID" value="NZ_VDLX02000028.1"/>
</dbReference>
<accession>A0A5C4V6A5</accession>
<reference evidence="1 2" key="1">
    <citation type="submission" date="2019-10" db="EMBL/GenBank/DDBJ databases">
        <title>Nonomuraea sp. nov., isolated from Phyllanthus amarus.</title>
        <authorList>
            <person name="Klykleung N."/>
            <person name="Tanasupawat S."/>
        </authorList>
    </citation>
    <scope>NUCLEOTIDE SEQUENCE [LARGE SCALE GENOMIC DNA]</scope>
    <source>
        <strain evidence="1 2">PA1-10</strain>
    </source>
</reference>
<organism evidence="1 2">
    <name type="scientific">Nonomuraea phyllanthi</name>
    <dbReference type="NCBI Taxonomy" id="2219224"/>
    <lineage>
        <taxon>Bacteria</taxon>
        <taxon>Bacillati</taxon>
        <taxon>Actinomycetota</taxon>
        <taxon>Actinomycetes</taxon>
        <taxon>Streptosporangiales</taxon>
        <taxon>Streptosporangiaceae</taxon>
        <taxon>Nonomuraea</taxon>
    </lineage>
</organism>
<sequence>MAALTAAHLHEVAEWMRRWQPTRRVAADPARSRILSEGQDRVIVYEEAAVRRLVLTSRARS</sequence>
<dbReference type="Proteomes" id="UP000312512">
    <property type="component" value="Unassembled WGS sequence"/>
</dbReference>
<gene>
    <name evidence="1" type="ORF">FH608_046225</name>
</gene>
<protein>
    <submittedName>
        <fullName evidence="1">Uncharacterized protein</fullName>
    </submittedName>
</protein>